<dbReference type="NCBIfam" id="TIGR03980">
    <property type="entry name" value="prismane_assoc"/>
    <property type="match status" value="1"/>
</dbReference>
<dbReference type="Proteomes" id="UP001241605">
    <property type="component" value="Chromosome"/>
</dbReference>
<gene>
    <name evidence="1" type="ORF">QF118_08740</name>
</gene>
<dbReference type="EMBL" id="CP124616">
    <property type="protein sequence ID" value="WGW05616.1"/>
    <property type="molecule type" value="Genomic_DNA"/>
</dbReference>
<accession>A0ABY8QNJ9</accession>
<sequence>MNRPCIDDPGLSLSQVMASWPQTVAVFVRHRMLCVGCMVTPFHTITDACLEYDLDEDSFRDSLRQAIAAAPDQGCASTTSA</sequence>
<dbReference type="RefSeq" id="WP_282302240.1">
    <property type="nucleotide sequence ID" value="NZ_CP124616.1"/>
</dbReference>
<name>A0ABY8QNJ9_9RHOB</name>
<dbReference type="Gene3D" id="1.10.3910.10">
    <property type="entry name" value="SP0561-like"/>
    <property type="match status" value="1"/>
</dbReference>
<organism evidence="1 2">
    <name type="scientific">Tropicibacter oceani</name>
    <dbReference type="NCBI Taxonomy" id="3058420"/>
    <lineage>
        <taxon>Bacteria</taxon>
        <taxon>Pseudomonadati</taxon>
        <taxon>Pseudomonadota</taxon>
        <taxon>Alphaproteobacteria</taxon>
        <taxon>Rhodobacterales</taxon>
        <taxon>Roseobacteraceae</taxon>
        <taxon>Tropicibacter</taxon>
    </lineage>
</organism>
<evidence type="ECO:0000313" key="2">
    <source>
        <dbReference type="Proteomes" id="UP001241605"/>
    </source>
</evidence>
<reference evidence="1 2" key="1">
    <citation type="submission" date="2023-05" db="EMBL/GenBank/DDBJ databases">
        <title>YMD87, complete Genome.</title>
        <authorList>
            <person name="Zhang J."/>
            <person name="Xu X."/>
        </authorList>
    </citation>
    <scope>NUCLEOTIDE SEQUENCE [LARGE SCALE GENOMIC DNA]</scope>
    <source>
        <strain evidence="1 2">YMD87</strain>
    </source>
</reference>
<dbReference type="SUPFAM" id="SSF140683">
    <property type="entry name" value="SP0561-like"/>
    <property type="match status" value="1"/>
</dbReference>
<proteinExistence type="predicted"/>
<dbReference type="InterPro" id="IPR038062">
    <property type="entry name" value="ScdA-like_N_sf"/>
</dbReference>
<dbReference type="InterPro" id="IPR023883">
    <property type="entry name" value="CHP03980_redox-disulphide"/>
</dbReference>
<keyword evidence="2" id="KW-1185">Reference proteome</keyword>
<protein>
    <submittedName>
        <fullName evidence="1">DUF1858 domain-containing protein</fullName>
    </submittedName>
</protein>
<evidence type="ECO:0000313" key="1">
    <source>
        <dbReference type="EMBL" id="WGW05616.1"/>
    </source>
</evidence>